<dbReference type="Proteomes" id="UP000613030">
    <property type="component" value="Unassembled WGS sequence"/>
</dbReference>
<dbReference type="RefSeq" id="WP_202009418.1">
    <property type="nucleotide sequence ID" value="NZ_JAERRB010000003.1"/>
</dbReference>
<reference evidence="1 2" key="1">
    <citation type="submission" date="2021-01" db="EMBL/GenBank/DDBJ databases">
        <title>Chryseolinea sp. Jin1 Genome sequencing and assembly.</title>
        <authorList>
            <person name="Kim I."/>
        </authorList>
    </citation>
    <scope>NUCLEOTIDE SEQUENCE [LARGE SCALE GENOMIC DNA]</scope>
    <source>
        <strain evidence="1 2">Jin1</strain>
    </source>
</reference>
<evidence type="ECO:0000313" key="2">
    <source>
        <dbReference type="Proteomes" id="UP000613030"/>
    </source>
</evidence>
<dbReference type="EMBL" id="JAERRB010000003">
    <property type="protein sequence ID" value="MBL0741856.1"/>
    <property type="molecule type" value="Genomic_DNA"/>
</dbReference>
<sequence length="167" mass="18894">MFVPFQTLPDHSRLWIYTSNKKFSSTEIEILSEALRAFTEQWLVHGEPMKASFDIVDNRFVLLAADEGYNAASGCSIDGSVRTLKALGEQLNADFFDRAQVAFRIHDEVVTIPLGDLKRKFEEGLWTAETLFFNTLVDKKGNLSSQWLTPAGSSWLKRYLPKETISG</sequence>
<gene>
    <name evidence="1" type="ORF">JI741_11540</name>
</gene>
<evidence type="ECO:0000313" key="1">
    <source>
        <dbReference type="EMBL" id="MBL0741856.1"/>
    </source>
</evidence>
<organism evidence="1 2">
    <name type="scientific">Chryseolinea lacunae</name>
    <dbReference type="NCBI Taxonomy" id="2801331"/>
    <lineage>
        <taxon>Bacteria</taxon>
        <taxon>Pseudomonadati</taxon>
        <taxon>Bacteroidota</taxon>
        <taxon>Cytophagia</taxon>
        <taxon>Cytophagales</taxon>
        <taxon>Fulvivirgaceae</taxon>
        <taxon>Chryseolinea</taxon>
    </lineage>
</organism>
<comment type="caution">
    <text evidence="1">The sequence shown here is derived from an EMBL/GenBank/DDBJ whole genome shotgun (WGS) entry which is preliminary data.</text>
</comment>
<proteinExistence type="predicted"/>
<evidence type="ECO:0008006" key="3">
    <source>
        <dbReference type="Google" id="ProtNLM"/>
    </source>
</evidence>
<name>A0ABS1KQY6_9BACT</name>
<accession>A0ABS1KQY6</accession>
<keyword evidence="2" id="KW-1185">Reference proteome</keyword>
<protein>
    <recommendedName>
        <fullName evidence="3">ABC transporter ATPase</fullName>
    </recommendedName>
</protein>